<dbReference type="GO" id="GO:0015996">
    <property type="term" value="P:chlorophyll catabolic process"/>
    <property type="evidence" value="ECO:0007669"/>
    <property type="project" value="UniProtKB-UniPathway"/>
</dbReference>
<protein>
    <submittedName>
        <fullName evidence="1">Chlorophyllase, alpha/beta hydrolase fold protein</fullName>
    </submittedName>
</protein>
<comment type="caution">
    <text evidence="1">The sequence shown here is derived from an EMBL/GenBank/DDBJ whole genome shotgun (WGS) entry which is preliminary data.</text>
</comment>
<dbReference type="PANTHER" id="PTHR33428">
    <property type="entry name" value="CHLOROPHYLLASE-2, CHLOROPLASTIC"/>
    <property type="match status" value="1"/>
</dbReference>
<gene>
    <name evidence="1" type="ORF">Tci_058828</name>
</gene>
<dbReference type="PANTHER" id="PTHR33428:SF10">
    <property type="entry name" value="CHLOROPHYLLASE-1"/>
    <property type="match status" value="1"/>
</dbReference>
<keyword evidence="1" id="KW-0378">Hydrolase</keyword>
<reference evidence="1" key="1">
    <citation type="journal article" date="2019" name="Sci. Rep.">
        <title>Draft genome of Tanacetum cinerariifolium, the natural source of mosquito coil.</title>
        <authorList>
            <person name="Yamashiro T."/>
            <person name="Shiraishi A."/>
            <person name="Satake H."/>
            <person name="Nakayama K."/>
        </authorList>
    </citation>
    <scope>NUCLEOTIDE SEQUENCE</scope>
</reference>
<dbReference type="InterPro" id="IPR029058">
    <property type="entry name" value="AB_hydrolase_fold"/>
</dbReference>
<dbReference type="UniPathway" id="UPA00674"/>
<accession>A0A6L2NLC4</accession>
<proteinExistence type="predicted"/>
<name>A0A6L2NLC4_TANCI</name>
<dbReference type="Gene3D" id="3.40.50.1820">
    <property type="entry name" value="alpha/beta hydrolase"/>
    <property type="match status" value="1"/>
</dbReference>
<dbReference type="EMBL" id="BKCJ010009414">
    <property type="protein sequence ID" value="GEU86850.1"/>
    <property type="molecule type" value="Genomic_DNA"/>
</dbReference>
<dbReference type="GO" id="GO:0047746">
    <property type="term" value="F:chlorophyllase activity"/>
    <property type="evidence" value="ECO:0007669"/>
    <property type="project" value="TreeGrafter"/>
</dbReference>
<dbReference type="SUPFAM" id="SSF53474">
    <property type="entry name" value="alpha/beta-Hydrolases"/>
    <property type="match status" value="1"/>
</dbReference>
<dbReference type="AlphaFoldDB" id="A0A6L2NLC4"/>
<dbReference type="InterPro" id="IPR017395">
    <property type="entry name" value="Chlorophyllase-like"/>
</dbReference>
<dbReference type="Pfam" id="PF07224">
    <property type="entry name" value="Chlorophyllase"/>
    <property type="match status" value="1"/>
</dbReference>
<organism evidence="1">
    <name type="scientific">Tanacetum cinerariifolium</name>
    <name type="common">Dalmatian daisy</name>
    <name type="synonym">Chrysanthemum cinerariifolium</name>
    <dbReference type="NCBI Taxonomy" id="118510"/>
    <lineage>
        <taxon>Eukaryota</taxon>
        <taxon>Viridiplantae</taxon>
        <taxon>Streptophyta</taxon>
        <taxon>Embryophyta</taxon>
        <taxon>Tracheophyta</taxon>
        <taxon>Spermatophyta</taxon>
        <taxon>Magnoliopsida</taxon>
        <taxon>eudicotyledons</taxon>
        <taxon>Gunneridae</taxon>
        <taxon>Pentapetalae</taxon>
        <taxon>asterids</taxon>
        <taxon>campanulids</taxon>
        <taxon>Asterales</taxon>
        <taxon>Asteraceae</taxon>
        <taxon>Asteroideae</taxon>
        <taxon>Anthemideae</taxon>
        <taxon>Anthemidinae</taxon>
        <taxon>Tanacetum</taxon>
    </lineage>
</organism>
<sequence>MLGYTSKLDFSKEKDPRSFTIPCAIRKVRIHKSLADLGANSLMPYSMFVRLKLDLTIHNHVQESLPKDQSDSFLSEPIKDRQPSMDINLWEDESEIDMDEKKLRNSLDLSTTPWLFLDLNDLELDDFKNPTLFAASTTNVEKQVLKLKELPSLLEYAFLDVLPKHKAALDWKVADIKEVFWIRDIGLEFFVVFGEVQARIRRIFVLGYDVLREVPGIYYGFQRKKNLAGSIISPREKSFLLISCINHSSQTLVLGIVLSVRIAHITAYNMIDAYKVWETFLGGVIAENSWDDLQFINPALHTIGSLSVSALKTIGSSVAQASTTCFDKGSYTVKSKRVSKSSGSTPNPPLYIVYPTQSGSYPVILFLHGFSIPNGSYSNLFEFIASHGYIIVAPGQTVFGFLTGLCILSAVGDVEDAAETANWINNQKGLQRVLPHDVSPELENVALAGHSKGGKVAFALALGHAHTHLKFKALIGLDPVEGSNASNRLEPKTLNYIPHDFNLAMPVALIGTGLGDDSFCGCIPPSAPWGCNHPFFFNECKPPSCYFVARDFGHLDMVDDWLVRLAGMFICKTGKGSKDDMRRACGGIFVAFLKAYMFHNADDLTAIIDSPNSVAPIKLDPVLWLQS</sequence>
<evidence type="ECO:0000313" key="1">
    <source>
        <dbReference type="EMBL" id="GEU86850.1"/>
    </source>
</evidence>